<proteinExistence type="predicted"/>
<keyword evidence="1" id="KW-0812">Transmembrane</keyword>
<comment type="caution">
    <text evidence="2">The sequence shown here is derived from an EMBL/GenBank/DDBJ whole genome shotgun (WGS) entry which is preliminary data.</text>
</comment>
<feature type="transmembrane region" description="Helical" evidence="1">
    <location>
        <begin position="30"/>
        <end position="48"/>
    </location>
</feature>
<evidence type="ECO:0000256" key="1">
    <source>
        <dbReference type="SAM" id="Phobius"/>
    </source>
</evidence>
<dbReference type="AlphaFoldDB" id="A0AAP0BA99"/>
<keyword evidence="3" id="KW-1185">Reference proteome</keyword>
<evidence type="ECO:0000313" key="3">
    <source>
        <dbReference type="Proteomes" id="UP001418222"/>
    </source>
</evidence>
<keyword evidence="1" id="KW-0472">Membrane</keyword>
<sequence length="168" mass="18866">MYQVLQNFSVIILGRKTELYNMLVGTRSPSMHPTVAICIMGLGLMLLLKRRYLLVEERISVQLVTHACPTEHLGTTAGEPKRLFLQMPQTLCLSKAFPQTAPAGKCLIYFVLLSVFKRSDLSTKNPSILEEILLCCALLILCLPSKLQSRWMHCKVISSTNTTRSRLA</sequence>
<evidence type="ECO:0000313" key="2">
    <source>
        <dbReference type="EMBL" id="KAK8934523.1"/>
    </source>
</evidence>
<keyword evidence="1" id="KW-1133">Transmembrane helix</keyword>
<dbReference type="Proteomes" id="UP001418222">
    <property type="component" value="Unassembled WGS sequence"/>
</dbReference>
<name>A0AAP0BA99_9ASPA</name>
<gene>
    <name evidence="2" type="ORF">KSP39_PZI014927</name>
</gene>
<organism evidence="2 3">
    <name type="scientific">Platanthera zijinensis</name>
    <dbReference type="NCBI Taxonomy" id="2320716"/>
    <lineage>
        <taxon>Eukaryota</taxon>
        <taxon>Viridiplantae</taxon>
        <taxon>Streptophyta</taxon>
        <taxon>Embryophyta</taxon>
        <taxon>Tracheophyta</taxon>
        <taxon>Spermatophyta</taxon>
        <taxon>Magnoliopsida</taxon>
        <taxon>Liliopsida</taxon>
        <taxon>Asparagales</taxon>
        <taxon>Orchidaceae</taxon>
        <taxon>Orchidoideae</taxon>
        <taxon>Orchideae</taxon>
        <taxon>Orchidinae</taxon>
        <taxon>Platanthera</taxon>
    </lineage>
</organism>
<dbReference type="EMBL" id="JBBWWQ010000012">
    <property type="protein sequence ID" value="KAK8934523.1"/>
    <property type="molecule type" value="Genomic_DNA"/>
</dbReference>
<accession>A0AAP0BA99</accession>
<protein>
    <submittedName>
        <fullName evidence="2">Uncharacterized protein</fullName>
    </submittedName>
</protein>
<reference evidence="2 3" key="1">
    <citation type="journal article" date="2022" name="Nat. Plants">
        <title>Genomes of leafy and leafless Platanthera orchids illuminate the evolution of mycoheterotrophy.</title>
        <authorList>
            <person name="Li M.H."/>
            <person name="Liu K.W."/>
            <person name="Li Z."/>
            <person name="Lu H.C."/>
            <person name="Ye Q.L."/>
            <person name="Zhang D."/>
            <person name="Wang J.Y."/>
            <person name="Li Y.F."/>
            <person name="Zhong Z.M."/>
            <person name="Liu X."/>
            <person name="Yu X."/>
            <person name="Liu D.K."/>
            <person name="Tu X.D."/>
            <person name="Liu B."/>
            <person name="Hao Y."/>
            <person name="Liao X.Y."/>
            <person name="Jiang Y.T."/>
            <person name="Sun W.H."/>
            <person name="Chen J."/>
            <person name="Chen Y.Q."/>
            <person name="Ai Y."/>
            <person name="Zhai J.W."/>
            <person name="Wu S.S."/>
            <person name="Zhou Z."/>
            <person name="Hsiao Y.Y."/>
            <person name="Wu W.L."/>
            <person name="Chen Y.Y."/>
            <person name="Lin Y.F."/>
            <person name="Hsu J.L."/>
            <person name="Li C.Y."/>
            <person name="Wang Z.W."/>
            <person name="Zhao X."/>
            <person name="Zhong W.Y."/>
            <person name="Ma X.K."/>
            <person name="Ma L."/>
            <person name="Huang J."/>
            <person name="Chen G.Z."/>
            <person name="Huang M.Z."/>
            <person name="Huang L."/>
            <person name="Peng D.H."/>
            <person name="Luo Y.B."/>
            <person name="Zou S.Q."/>
            <person name="Chen S.P."/>
            <person name="Lan S."/>
            <person name="Tsai W.C."/>
            <person name="Van de Peer Y."/>
            <person name="Liu Z.J."/>
        </authorList>
    </citation>
    <scope>NUCLEOTIDE SEQUENCE [LARGE SCALE GENOMIC DNA]</scope>
    <source>
        <strain evidence="2">Lor287</strain>
    </source>
</reference>